<evidence type="ECO:0000256" key="1">
    <source>
        <dbReference type="SAM" id="MobiDB-lite"/>
    </source>
</evidence>
<accession>A0A1M7T748</accession>
<organism evidence="3 4">
    <name type="scientific">Bradyrhizobium erythrophlei</name>
    <dbReference type="NCBI Taxonomy" id="1437360"/>
    <lineage>
        <taxon>Bacteria</taxon>
        <taxon>Pseudomonadati</taxon>
        <taxon>Pseudomonadota</taxon>
        <taxon>Alphaproteobacteria</taxon>
        <taxon>Hyphomicrobiales</taxon>
        <taxon>Nitrobacteraceae</taxon>
        <taxon>Bradyrhizobium</taxon>
    </lineage>
</organism>
<dbReference type="EMBL" id="LT670849">
    <property type="protein sequence ID" value="SHN66497.1"/>
    <property type="molecule type" value="Genomic_DNA"/>
</dbReference>
<feature type="chain" id="PRO_5012116425" evidence="2">
    <location>
        <begin position="23"/>
        <end position="79"/>
    </location>
</feature>
<evidence type="ECO:0000313" key="3">
    <source>
        <dbReference type="EMBL" id="SHN66497.1"/>
    </source>
</evidence>
<feature type="signal peptide" evidence="2">
    <location>
        <begin position="1"/>
        <end position="22"/>
    </location>
</feature>
<protein>
    <submittedName>
        <fullName evidence="3">Uncharacterized protein</fullName>
    </submittedName>
</protein>
<evidence type="ECO:0000313" key="4">
    <source>
        <dbReference type="Proteomes" id="UP000184096"/>
    </source>
</evidence>
<evidence type="ECO:0000256" key="2">
    <source>
        <dbReference type="SAM" id="SignalP"/>
    </source>
</evidence>
<gene>
    <name evidence="3" type="ORF">SAMN05444170_0960</name>
</gene>
<reference evidence="4" key="1">
    <citation type="submission" date="2016-11" db="EMBL/GenBank/DDBJ databases">
        <authorList>
            <person name="Varghese N."/>
            <person name="Submissions S."/>
        </authorList>
    </citation>
    <scope>NUCLEOTIDE SEQUENCE [LARGE SCALE GENOMIC DNA]</scope>
    <source>
        <strain evidence="4">GAS401</strain>
    </source>
</reference>
<feature type="region of interest" description="Disordered" evidence="1">
    <location>
        <begin position="59"/>
        <end position="79"/>
    </location>
</feature>
<dbReference type="RefSeq" id="WP_156898388.1">
    <property type="nucleotide sequence ID" value="NZ_LT670849.1"/>
</dbReference>
<dbReference type="Proteomes" id="UP000184096">
    <property type="component" value="Chromosome I"/>
</dbReference>
<proteinExistence type="predicted"/>
<name>A0A1M7T748_9BRAD</name>
<dbReference type="AlphaFoldDB" id="A0A1M7T748"/>
<sequence length="79" mass="8552">MQKTALTIFGALLISGLAVQMAAASEHHRSKAYFGRDLSDLRGAYNQVNRPIIVTPRVLDRFDPSRPGGEDPTLNPSGS</sequence>
<keyword evidence="4" id="KW-1185">Reference proteome</keyword>
<keyword evidence="2" id="KW-0732">Signal</keyword>